<feature type="transmembrane region" description="Helical" evidence="6">
    <location>
        <begin position="129"/>
        <end position="148"/>
    </location>
</feature>
<keyword evidence="3 6" id="KW-1133">Transmembrane helix</keyword>
<feature type="compositionally biased region" description="Polar residues" evidence="5">
    <location>
        <begin position="328"/>
        <end position="347"/>
    </location>
</feature>
<feature type="transmembrane region" description="Helical" evidence="6">
    <location>
        <begin position="237"/>
        <end position="255"/>
    </location>
</feature>
<dbReference type="AlphaFoldDB" id="A0A0G4IWR1"/>
<feature type="transmembrane region" description="Helical" evidence="6">
    <location>
        <begin position="46"/>
        <end position="65"/>
    </location>
</feature>
<feature type="transmembrane region" description="Helical" evidence="6">
    <location>
        <begin position="169"/>
        <end position="188"/>
    </location>
</feature>
<reference evidence="7 8" key="1">
    <citation type="submission" date="2015-02" db="EMBL/GenBank/DDBJ databases">
        <authorList>
            <person name="Chooi Y.-H."/>
        </authorList>
    </citation>
    <scope>NUCLEOTIDE SEQUENCE [LARGE SCALE GENOMIC DNA]</scope>
    <source>
        <strain evidence="7">E3</strain>
    </source>
</reference>
<dbReference type="Proteomes" id="UP000039324">
    <property type="component" value="Unassembled WGS sequence"/>
</dbReference>
<evidence type="ECO:0000256" key="5">
    <source>
        <dbReference type="SAM" id="MobiDB-lite"/>
    </source>
</evidence>
<evidence type="ECO:0000256" key="1">
    <source>
        <dbReference type="ARBA" id="ARBA00004141"/>
    </source>
</evidence>
<organism evidence="7 8">
    <name type="scientific">Plasmodiophora brassicae</name>
    <name type="common">Clubroot disease agent</name>
    <dbReference type="NCBI Taxonomy" id="37360"/>
    <lineage>
        <taxon>Eukaryota</taxon>
        <taxon>Sar</taxon>
        <taxon>Rhizaria</taxon>
        <taxon>Endomyxa</taxon>
        <taxon>Phytomyxea</taxon>
        <taxon>Plasmodiophorida</taxon>
        <taxon>Plasmodiophoridae</taxon>
        <taxon>Plasmodiophora</taxon>
    </lineage>
</organism>
<keyword evidence="4 6" id="KW-0472">Membrane</keyword>
<dbReference type="InterPro" id="IPR013861">
    <property type="entry name" value="TMEM115/Pdh1/Rbl19"/>
</dbReference>
<sequence>MVASVSARILLGTAAVHAILSLLAVTVLPSVVTAFALSPANSVFVHFYLWTVVTYPLVDRNLALVKRNVLWTTRRKADIIARRQLTFSFYFQRGDTSKGISKSQRSRSCGVAIFWIEMSLFVFSRWEDFLFHSFCGLSGISATFIVALKLIKGKEPVTTAFPAFKFNHLPFTIFIIAAGMFMLGGLLAKELLPVVFGIYFSWLYIRFYRIDPDTNLVGNVSVDFQLDSLFPEPIRPALAAMFAVTFKIAVLLGFFKTYLKQNHGFLVGAVSPASSPTKVASPSTSMQVVVEPDPSDRRKRLAMQAVEEQLALKAKTASQESRARSASPLRQPTKTSPSRQPIHSSDQ</sequence>
<comment type="subcellular location">
    <subcellularLocation>
        <location evidence="1">Membrane</location>
        <topology evidence="1">Multi-pass membrane protein</topology>
    </subcellularLocation>
</comment>
<dbReference type="PANTHER" id="PTHR13377:SF3">
    <property type="entry name" value="TRANSMEMBRANE PROTEIN 115"/>
    <property type="match status" value="1"/>
</dbReference>
<dbReference type="OMA" id="TEPNDAF"/>
<evidence type="ECO:0000313" key="8">
    <source>
        <dbReference type="Proteomes" id="UP000039324"/>
    </source>
</evidence>
<evidence type="ECO:0000256" key="6">
    <source>
        <dbReference type="SAM" id="Phobius"/>
    </source>
</evidence>
<protein>
    <submittedName>
        <fullName evidence="7">Uncharacterized protein</fullName>
    </submittedName>
</protein>
<dbReference type="GO" id="GO:0016020">
    <property type="term" value="C:membrane"/>
    <property type="evidence" value="ECO:0007669"/>
    <property type="project" value="UniProtKB-SubCell"/>
</dbReference>
<dbReference type="EMBL" id="CDSF01000091">
    <property type="protein sequence ID" value="CEO99526.1"/>
    <property type="molecule type" value="Genomic_DNA"/>
</dbReference>
<feature type="region of interest" description="Disordered" evidence="5">
    <location>
        <begin position="312"/>
        <end position="347"/>
    </location>
</feature>
<keyword evidence="8" id="KW-1185">Reference proteome</keyword>
<dbReference type="GO" id="GO:0006890">
    <property type="term" value="P:retrograde vesicle-mediated transport, Golgi to endoplasmic reticulum"/>
    <property type="evidence" value="ECO:0007669"/>
    <property type="project" value="InterPro"/>
</dbReference>
<feature type="region of interest" description="Disordered" evidence="5">
    <location>
        <begin position="275"/>
        <end position="298"/>
    </location>
</feature>
<proteinExistence type="predicted"/>
<evidence type="ECO:0000256" key="2">
    <source>
        <dbReference type="ARBA" id="ARBA00022692"/>
    </source>
</evidence>
<keyword evidence="2 6" id="KW-0812">Transmembrane</keyword>
<evidence type="ECO:0000313" key="7">
    <source>
        <dbReference type="EMBL" id="CEO99526.1"/>
    </source>
</evidence>
<dbReference type="GO" id="GO:0005794">
    <property type="term" value="C:Golgi apparatus"/>
    <property type="evidence" value="ECO:0007669"/>
    <property type="project" value="TreeGrafter"/>
</dbReference>
<evidence type="ECO:0000256" key="4">
    <source>
        <dbReference type="ARBA" id="ARBA00023136"/>
    </source>
</evidence>
<accession>A0A0G4IWR1</accession>
<name>A0A0G4IWR1_PLABS</name>
<feature type="compositionally biased region" description="Polar residues" evidence="5">
    <location>
        <begin position="275"/>
        <end position="287"/>
    </location>
</feature>
<dbReference type="PANTHER" id="PTHR13377">
    <property type="entry name" value="PLACENTAL PROTEIN 6"/>
    <property type="match status" value="1"/>
</dbReference>
<dbReference type="STRING" id="37360.A0A0G4IWR1"/>
<evidence type="ECO:0000256" key="3">
    <source>
        <dbReference type="ARBA" id="ARBA00022989"/>
    </source>
</evidence>
<gene>
    <name evidence="7" type="ORF">PBRA_007259</name>
</gene>
<dbReference type="OrthoDB" id="73612at2759"/>